<dbReference type="PANTHER" id="PTHR47708:SF2">
    <property type="entry name" value="SI:CH73-132F6.5"/>
    <property type="match status" value="1"/>
</dbReference>
<protein>
    <recommendedName>
        <fullName evidence="1">Acyclic terpene utilisation N-terminal domain-containing protein</fullName>
    </recommendedName>
</protein>
<organism evidence="2 3">
    <name type="scientific">Kyrpidia spormannii</name>
    <dbReference type="NCBI Taxonomy" id="2055160"/>
    <lineage>
        <taxon>Bacteria</taxon>
        <taxon>Bacillati</taxon>
        <taxon>Bacillota</taxon>
        <taxon>Bacilli</taxon>
        <taxon>Bacillales</taxon>
        <taxon>Alicyclobacillaceae</taxon>
        <taxon>Kyrpidia</taxon>
    </lineage>
</organism>
<evidence type="ECO:0000313" key="2">
    <source>
        <dbReference type="EMBL" id="CAB3392968.1"/>
    </source>
</evidence>
<name>A0A6F9E801_9BACL</name>
<dbReference type="Pfam" id="PF07287">
    <property type="entry name" value="AtuA"/>
    <property type="match status" value="1"/>
</dbReference>
<evidence type="ECO:0000259" key="1">
    <source>
        <dbReference type="Pfam" id="PF07287"/>
    </source>
</evidence>
<dbReference type="AlphaFoldDB" id="A0A6F9E801"/>
<dbReference type="EMBL" id="LR792683">
    <property type="protein sequence ID" value="CAB3392968.1"/>
    <property type="molecule type" value="Genomic_DNA"/>
</dbReference>
<feature type="domain" description="Acyclic terpene utilisation N-terminal" evidence="1">
    <location>
        <begin position="4"/>
        <end position="448"/>
    </location>
</feature>
<dbReference type="PANTHER" id="PTHR47708">
    <property type="match status" value="1"/>
</dbReference>
<dbReference type="InterPro" id="IPR010839">
    <property type="entry name" value="AtuA_N"/>
</dbReference>
<accession>A0A6F9E801</accession>
<evidence type="ECO:0000313" key="3">
    <source>
        <dbReference type="Proteomes" id="UP000502196"/>
    </source>
</evidence>
<sequence>MKMVRIGAAEGFYGDAVEPSVDIAKNGDVQYLCFDCLAELTMAILVKDKQKDPSKGWCKDITLYMNALLPYVQSKGIKILTNAGGIHPEGAAQEVIRVAREKGVTGIRVAVVTGDNLIDRIDELRNAGVSLDHMDTGAALETVRDRLLFANAYLGVRPIVRALQMEADIVITGRTTDTAQFLAPLVYEFGWKEDEWDALAQGILMGHLMECSAQSTGGNFSGRWWEIPDMDRIGYPIAEVREDGEFVLTKTHTSGGRVSVDTVKEQMLYEIHDPAAYVTPDVVADFTTARLEPDGEDRVRVAGATGRSRPETLKVVMGYRDGYMGQAILGYSWPDALRKAQKAEEIIRKQIERRGLTYDEVRADYLGYNSLHGPTVPEPKEELNEVYLRMAVRAKTLRDAAQFGRLFPPLGLDGPPSVAGLGGMMPPRELLGMWSCLVPRNLVEDRVEIRIEEV</sequence>
<proteinExistence type="predicted"/>
<reference evidence="2 3" key="1">
    <citation type="submission" date="2020-04" db="EMBL/GenBank/DDBJ databases">
        <authorList>
            <person name="Hogendoorn C."/>
        </authorList>
    </citation>
    <scope>NUCLEOTIDE SEQUENCE [LARGE SCALE GENOMIC DNA]</scope>
    <source>
        <strain evidence="2">COOX1</strain>
    </source>
</reference>
<gene>
    <name evidence="2" type="ORF">COOX1_1675</name>
</gene>
<dbReference type="Proteomes" id="UP000502196">
    <property type="component" value="Chromosome"/>
</dbReference>